<feature type="region of interest" description="Disordered" evidence="1">
    <location>
        <begin position="1"/>
        <end position="28"/>
    </location>
</feature>
<proteinExistence type="predicted"/>
<gene>
    <name evidence="2" type="ORF">EJ06DRAFT_531115</name>
</gene>
<evidence type="ECO:0000313" key="2">
    <source>
        <dbReference type="EMBL" id="KAF2399568.1"/>
    </source>
</evidence>
<protein>
    <submittedName>
        <fullName evidence="2">Uncharacterized protein</fullName>
    </submittedName>
</protein>
<dbReference type="AlphaFoldDB" id="A0A6G1HU37"/>
<reference evidence="2" key="1">
    <citation type="journal article" date="2020" name="Stud. Mycol.">
        <title>101 Dothideomycetes genomes: a test case for predicting lifestyles and emergence of pathogens.</title>
        <authorList>
            <person name="Haridas S."/>
            <person name="Albert R."/>
            <person name="Binder M."/>
            <person name="Bloem J."/>
            <person name="Labutti K."/>
            <person name="Salamov A."/>
            <person name="Andreopoulos B."/>
            <person name="Baker S."/>
            <person name="Barry K."/>
            <person name="Bills G."/>
            <person name="Bluhm B."/>
            <person name="Cannon C."/>
            <person name="Castanera R."/>
            <person name="Culley D."/>
            <person name="Daum C."/>
            <person name="Ezra D."/>
            <person name="Gonzalez J."/>
            <person name="Henrissat B."/>
            <person name="Kuo A."/>
            <person name="Liang C."/>
            <person name="Lipzen A."/>
            <person name="Lutzoni F."/>
            <person name="Magnuson J."/>
            <person name="Mondo S."/>
            <person name="Nolan M."/>
            <person name="Ohm R."/>
            <person name="Pangilinan J."/>
            <person name="Park H.-J."/>
            <person name="Ramirez L."/>
            <person name="Alfaro M."/>
            <person name="Sun H."/>
            <person name="Tritt A."/>
            <person name="Yoshinaga Y."/>
            <person name="Zwiers L.-H."/>
            <person name="Turgeon B."/>
            <person name="Goodwin S."/>
            <person name="Spatafora J."/>
            <person name="Crous P."/>
            <person name="Grigoriev I."/>
        </authorList>
    </citation>
    <scope>NUCLEOTIDE SEQUENCE</scope>
    <source>
        <strain evidence="2">CBS 262.69</strain>
    </source>
</reference>
<organism evidence="2 3">
    <name type="scientific">Trichodelitschia bisporula</name>
    <dbReference type="NCBI Taxonomy" id="703511"/>
    <lineage>
        <taxon>Eukaryota</taxon>
        <taxon>Fungi</taxon>
        <taxon>Dikarya</taxon>
        <taxon>Ascomycota</taxon>
        <taxon>Pezizomycotina</taxon>
        <taxon>Dothideomycetes</taxon>
        <taxon>Dothideomycetes incertae sedis</taxon>
        <taxon>Phaeotrichales</taxon>
        <taxon>Phaeotrichaceae</taxon>
        <taxon>Trichodelitschia</taxon>
    </lineage>
</organism>
<feature type="region of interest" description="Disordered" evidence="1">
    <location>
        <begin position="47"/>
        <end position="79"/>
    </location>
</feature>
<accession>A0A6G1HU37</accession>
<name>A0A6G1HU37_9PEZI</name>
<keyword evidence="3" id="KW-1185">Reference proteome</keyword>
<evidence type="ECO:0000256" key="1">
    <source>
        <dbReference type="SAM" id="MobiDB-lite"/>
    </source>
</evidence>
<sequence>MASLSYDQTRCPGYESSHTLKMPRKRSRSSKIVDFGLRFKHFVSEHAASNPKGTSTSHDYQAIPLDPPPPYTPSQHHTQFDPSPLNVESVQCPQSFDAASTVERRQGQALYGRHLSVAQATSIPSTQWHSTTSSYSTSRPLSFPEYNPYSHLRAVSDSCLGEYKAGSVWERIGERRARQQGESCASTEFSTGGGVQNEFRSDE</sequence>
<feature type="region of interest" description="Disordered" evidence="1">
    <location>
        <begin position="175"/>
        <end position="203"/>
    </location>
</feature>
<evidence type="ECO:0000313" key="3">
    <source>
        <dbReference type="Proteomes" id="UP000799640"/>
    </source>
</evidence>
<dbReference type="Proteomes" id="UP000799640">
    <property type="component" value="Unassembled WGS sequence"/>
</dbReference>
<feature type="compositionally biased region" description="Polar residues" evidence="1">
    <location>
        <begin position="180"/>
        <end position="190"/>
    </location>
</feature>
<dbReference type="EMBL" id="ML996697">
    <property type="protein sequence ID" value="KAF2399568.1"/>
    <property type="molecule type" value="Genomic_DNA"/>
</dbReference>